<evidence type="ECO:0000313" key="1">
    <source>
        <dbReference type="EMBL" id="EHB57513.1"/>
    </source>
</evidence>
<name>G4HL59_9BACL</name>
<gene>
    <name evidence="1" type="ORF">PaelaDRAFT_4720</name>
</gene>
<accession>G4HL59</accession>
<organism evidence="1 2">
    <name type="scientific">Paenibacillus lactis 154</name>
    <dbReference type="NCBI Taxonomy" id="743719"/>
    <lineage>
        <taxon>Bacteria</taxon>
        <taxon>Bacillati</taxon>
        <taxon>Bacillota</taxon>
        <taxon>Bacilli</taxon>
        <taxon>Bacillales</taxon>
        <taxon>Paenibacillaceae</taxon>
        <taxon>Paenibacillus</taxon>
    </lineage>
</organism>
<dbReference type="AlphaFoldDB" id="G4HL59"/>
<proteinExistence type="predicted"/>
<dbReference type="Proteomes" id="UP000003891">
    <property type="component" value="Unassembled WGS sequence"/>
</dbReference>
<evidence type="ECO:0000313" key="2">
    <source>
        <dbReference type="Proteomes" id="UP000003891"/>
    </source>
</evidence>
<protein>
    <submittedName>
        <fullName evidence="1">Uncharacterized protein</fullName>
    </submittedName>
</protein>
<sequence>MAQYSPNNCNAYVRAYVLPNDKKPERMLRFFGWSIHWLKRTDGIPYNLSTLDQLTKLIYVKGQFALRLKITH</sequence>
<reference evidence="1 2" key="1">
    <citation type="submission" date="2011-09" db="EMBL/GenBank/DDBJ databases">
        <title>The draft genome of Paenibacillus lactis 154.</title>
        <authorList>
            <consortium name="US DOE Joint Genome Institute (JGI-PGF)"/>
            <person name="Lucas S."/>
            <person name="Han J."/>
            <person name="Lapidus A."/>
            <person name="Cheng J.-F."/>
            <person name="Goodwin L."/>
            <person name="Pitluck S."/>
            <person name="Peters L."/>
            <person name="Land M.L."/>
            <person name="Hauser L."/>
            <person name="Siebers A."/>
            <person name="Thelen M."/>
            <person name="Hugenholtz P."/>
            <person name="Allgaier M."/>
            <person name="Woyke T.J."/>
        </authorList>
    </citation>
    <scope>NUCLEOTIDE SEQUENCE [LARGE SCALE GENOMIC DNA]</scope>
    <source>
        <strain evidence="1 2">154</strain>
    </source>
</reference>
<dbReference type="EMBL" id="AGIP01000013">
    <property type="protein sequence ID" value="EHB57513.1"/>
    <property type="molecule type" value="Genomic_DNA"/>
</dbReference>
<dbReference type="STRING" id="743719.PaelaDRAFT_4720"/>